<sequence length="348" mass="37745">MKRLTLAGSLLALLVDYFPEIFRATNVDTTFINQLITRDTCSKAYKGAQLRVVCEDDDILANDLINEWECPITSAATGSAESLPAWSATTECVPRFNPGRSGLFGLGSKNSISLTFRSRVFLIAKSSFNETAERSTARPTSTVPGSNKETTTPTTTTTVVKTEPTTTTAINRATTTAAPSRNKDNKKSCTGSACPDPSNLVVVGEWRASSDDDAVELPAASNGRSCLKLCLQSKHDCGFVSFEHETKKCLGFSRQAQPQLTRNAFHSILTLTDKTLVRLEDGVTYSGENLLVGSGRLESVFHPETCRSLCLVLPRCNIAEVGGFDWWLKTSAELQPSARVPGRTTFIA</sequence>
<dbReference type="AlphaFoldDB" id="A0A1W0X277"/>
<feature type="chain" id="PRO_5013388859" description="Apple domain-containing protein" evidence="2">
    <location>
        <begin position="25"/>
        <end position="348"/>
    </location>
</feature>
<dbReference type="Pfam" id="PF00024">
    <property type="entry name" value="PAN_1"/>
    <property type="match status" value="1"/>
</dbReference>
<evidence type="ECO:0000313" key="4">
    <source>
        <dbReference type="EMBL" id="OQV21607.1"/>
    </source>
</evidence>
<feature type="signal peptide" evidence="2">
    <location>
        <begin position="1"/>
        <end position="24"/>
    </location>
</feature>
<protein>
    <recommendedName>
        <fullName evidence="3">Apple domain-containing protein</fullName>
    </recommendedName>
</protein>
<reference evidence="5" key="1">
    <citation type="submission" date="2017-01" db="EMBL/GenBank/DDBJ databases">
        <title>Comparative genomics of anhydrobiosis in the tardigrade Hypsibius dujardini.</title>
        <authorList>
            <person name="Yoshida Y."/>
            <person name="Koutsovoulos G."/>
            <person name="Laetsch D."/>
            <person name="Stevens L."/>
            <person name="Kumar S."/>
            <person name="Horikawa D."/>
            <person name="Ishino K."/>
            <person name="Komine S."/>
            <person name="Tomita M."/>
            <person name="Blaxter M."/>
            <person name="Arakawa K."/>
        </authorList>
    </citation>
    <scope>NUCLEOTIDE SEQUENCE [LARGE SCALE GENOMIC DNA]</scope>
    <source>
        <strain evidence="5">Z151</strain>
    </source>
</reference>
<evidence type="ECO:0000256" key="2">
    <source>
        <dbReference type="SAM" id="SignalP"/>
    </source>
</evidence>
<keyword evidence="5" id="KW-1185">Reference proteome</keyword>
<proteinExistence type="predicted"/>
<dbReference type="InterPro" id="IPR003609">
    <property type="entry name" value="Pan_app"/>
</dbReference>
<accession>A0A1W0X277</accession>
<feature type="domain" description="Apple" evidence="3">
    <location>
        <begin position="215"/>
        <end position="263"/>
    </location>
</feature>
<name>A0A1W0X277_HYPEX</name>
<gene>
    <name evidence="4" type="ORF">BV898_04506</name>
</gene>
<dbReference type="EMBL" id="MTYJ01000022">
    <property type="protein sequence ID" value="OQV21607.1"/>
    <property type="molecule type" value="Genomic_DNA"/>
</dbReference>
<dbReference type="Proteomes" id="UP000192578">
    <property type="component" value="Unassembled WGS sequence"/>
</dbReference>
<evidence type="ECO:0000313" key="5">
    <source>
        <dbReference type="Proteomes" id="UP000192578"/>
    </source>
</evidence>
<organism evidence="4 5">
    <name type="scientific">Hypsibius exemplaris</name>
    <name type="common">Freshwater tardigrade</name>
    <dbReference type="NCBI Taxonomy" id="2072580"/>
    <lineage>
        <taxon>Eukaryota</taxon>
        <taxon>Metazoa</taxon>
        <taxon>Ecdysozoa</taxon>
        <taxon>Tardigrada</taxon>
        <taxon>Eutardigrada</taxon>
        <taxon>Parachela</taxon>
        <taxon>Hypsibioidea</taxon>
        <taxon>Hypsibiidae</taxon>
        <taxon>Hypsibius</taxon>
    </lineage>
</organism>
<evidence type="ECO:0000259" key="3">
    <source>
        <dbReference type="Pfam" id="PF00024"/>
    </source>
</evidence>
<evidence type="ECO:0000256" key="1">
    <source>
        <dbReference type="SAM" id="MobiDB-lite"/>
    </source>
</evidence>
<feature type="region of interest" description="Disordered" evidence="1">
    <location>
        <begin position="132"/>
        <end position="160"/>
    </location>
</feature>
<keyword evidence="2" id="KW-0732">Signal</keyword>
<feature type="compositionally biased region" description="Low complexity" evidence="1">
    <location>
        <begin position="148"/>
        <end position="160"/>
    </location>
</feature>
<feature type="compositionally biased region" description="Polar residues" evidence="1">
    <location>
        <begin position="137"/>
        <end position="147"/>
    </location>
</feature>
<comment type="caution">
    <text evidence="4">The sequence shown here is derived from an EMBL/GenBank/DDBJ whole genome shotgun (WGS) entry which is preliminary data.</text>
</comment>